<dbReference type="InterPro" id="IPR036439">
    <property type="entry name" value="Dockerin_dom_sf"/>
</dbReference>
<feature type="chain" id="PRO_5010307478" description="Dockerin domain-containing protein" evidence="1">
    <location>
        <begin position="22"/>
        <end position="254"/>
    </location>
</feature>
<dbReference type="AlphaFoldDB" id="A0A1H6INJ2"/>
<evidence type="ECO:0000256" key="1">
    <source>
        <dbReference type="SAM" id="SignalP"/>
    </source>
</evidence>
<evidence type="ECO:0000313" key="4">
    <source>
        <dbReference type="Proteomes" id="UP000183190"/>
    </source>
</evidence>
<dbReference type="Pfam" id="PF00404">
    <property type="entry name" value="Dockerin_1"/>
    <property type="match status" value="1"/>
</dbReference>
<dbReference type="EMBL" id="FNWV01000003">
    <property type="protein sequence ID" value="SEH51239.1"/>
    <property type="molecule type" value="Genomic_DNA"/>
</dbReference>
<evidence type="ECO:0000259" key="2">
    <source>
        <dbReference type="PROSITE" id="PS51766"/>
    </source>
</evidence>
<sequence length="254" mass="29314">MSVIMSSVIFASMAGTMIASAEVKESYSYYDIYTMTKDGSIEDLFSEKGIDAADIWTASRVSELLEKGVYPAVYLKPEKTVYSYEVFGDDGVHTVYEYFSNCLYENFGVPDTDFWTREKLRENAEDGTKAVITPISHFYGRYTERLAAVLNYIRLSPDFAGFYEEDMSKSFYEEINDEEYIKVQYYIPDKTKEVMGDVNIDGSFDIADLLTFKKWMIRPSDAFLNNWEAADFDYDDDVDVFDLILMRKALIEKS</sequence>
<accession>A0A1H6INJ2</accession>
<feature type="domain" description="Dockerin" evidence="2">
    <location>
        <begin position="191"/>
        <end position="254"/>
    </location>
</feature>
<organism evidence="3 4">
    <name type="scientific">Ruminococcus flavefaciens</name>
    <dbReference type="NCBI Taxonomy" id="1265"/>
    <lineage>
        <taxon>Bacteria</taxon>
        <taxon>Bacillati</taxon>
        <taxon>Bacillota</taxon>
        <taxon>Clostridia</taxon>
        <taxon>Eubacteriales</taxon>
        <taxon>Oscillospiraceae</taxon>
        <taxon>Ruminococcus</taxon>
    </lineage>
</organism>
<proteinExistence type="predicted"/>
<dbReference type="PROSITE" id="PS51766">
    <property type="entry name" value="DOCKERIN"/>
    <property type="match status" value="1"/>
</dbReference>
<evidence type="ECO:0000313" key="3">
    <source>
        <dbReference type="EMBL" id="SEH51239.1"/>
    </source>
</evidence>
<feature type="signal peptide" evidence="1">
    <location>
        <begin position="1"/>
        <end position="21"/>
    </location>
</feature>
<dbReference type="GO" id="GO:0004553">
    <property type="term" value="F:hydrolase activity, hydrolyzing O-glycosyl compounds"/>
    <property type="evidence" value="ECO:0007669"/>
    <property type="project" value="InterPro"/>
</dbReference>
<gene>
    <name evidence="3" type="ORF">SAMN02910265_01131</name>
</gene>
<name>A0A1H6INJ2_RUMFL</name>
<protein>
    <recommendedName>
        <fullName evidence="2">Dockerin domain-containing protein</fullName>
    </recommendedName>
</protein>
<dbReference type="Gene3D" id="1.10.1330.10">
    <property type="entry name" value="Dockerin domain"/>
    <property type="match status" value="1"/>
</dbReference>
<dbReference type="InterPro" id="IPR002105">
    <property type="entry name" value="Dockerin_1_rpt"/>
</dbReference>
<dbReference type="GO" id="GO:0000272">
    <property type="term" value="P:polysaccharide catabolic process"/>
    <property type="evidence" value="ECO:0007669"/>
    <property type="project" value="InterPro"/>
</dbReference>
<dbReference type="Proteomes" id="UP000183190">
    <property type="component" value="Unassembled WGS sequence"/>
</dbReference>
<reference evidence="3 4" key="1">
    <citation type="submission" date="2016-10" db="EMBL/GenBank/DDBJ databases">
        <authorList>
            <person name="de Groot N.N."/>
        </authorList>
    </citation>
    <scope>NUCLEOTIDE SEQUENCE [LARGE SCALE GENOMIC DNA]</scope>
    <source>
        <strain evidence="3 4">YAD2003</strain>
    </source>
</reference>
<dbReference type="InterPro" id="IPR016134">
    <property type="entry name" value="Dockerin_dom"/>
</dbReference>
<dbReference type="SUPFAM" id="SSF63446">
    <property type="entry name" value="Type I dockerin domain"/>
    <property type="match status" value="1"/>
</dbReference>
<keyword evidence="1" id="KW-0732">Signal</keyword>